<dbReference type="EMBL" id="NJHN03000129">
    <property type="protein sequence ID" value="KAH9412610.1"/>
    <property type="molecule type" value="Genomic_DNA"/>
</dbReference>
<name>A0ABQ8IQK2_DERPT</name>
<organism evidence="1 2">
    <name type="scientific">Dermatophagoides pteronyssinus</name>
    <name type="common">European house dust mite</name>
    <dbReference type="NCBI Taxonomy" id="6956"/>
    <lineage>
        <taxon>Eukaryota</taxon>
        <taxon>Metazoa</taxon>
        <taxon>Ecdysozoa</taxon>
        <taxon>Arthropoda</taxon>
        <taxon>Chelicerata</taxon>
        <taxon>Arachnida</taxon>
        <taxon>Acari</taxon>
        <taxon>Acariformes</taxon>
        <taxon>Sarcoptiformes</taxon>
        <taxon>Astigmata</taxon>
        <taxon>Psoroptidia</taxon>
        <taxon>Analgoidea</taxon>
        <taxon>Pyroglyphidae</taxon>
        <taxon>Dermatophagoidinae</taxon>
        <taxon>Dermatophagoides</taxon>
    </lineage>
</organism>
<gene>
    <name evidence="1" type="ORF">DERP_006572</name>
</gene>
<sequence length="137" mass="16358">MDTAKRLAYLQQLQNLLIQQQSSSSSITDQNDDSMIRLNSFYGYLGKEISMKHNLQILNCDPLKLYRCKRCYCQYNFQSIIRKNLLQIKTESKQRSICFQCPECSFKRKIIFRQLAKTKLEKYLQQLQQQQQSNDKK</sequence>
<evidence type="ECO:0000313" key="2">
    <source>
        <dbReference type="Proteomes" id="UP000887458"/>
    </source>
</evidence>
<accession>A0ABQ8IQK2</accession>
<reference evidence="1 2" key="1">
    <citation type="journal article" date="2018" name="J. Allergy Clin. Immunol.">
        <title>High-quality assembly of Dermatophagoides pteronyssinus genome and transcriptome reveals a wide range of novel allergens.</title>
        <authorList>
            <person name="Liu X.Y."/>
            <person name="Yang K.Y."/>
            <person name="Wang M.Q."/>
            <person name="Kwok J.S."/>
            <person name="Zeng X."/>
            <person name="Yang Z."/>
            <person name="Xiao X.J."/>
            <person name="Lau C.P."/>
            <person name="Li Y."/>
            <person name="Huang Z.M."/>
            <person name="Ba J.G."/>
            <person name="Yim A.K."/>
            <person name="Ouyang C.Y."/>
            <person name="Ngai S.M."/>
            <person name="Chan T.F."/>
            <person name="Leung E.L."/>
            <person name="Liu L."/>
            <person name="Liu Z.G."/>
            <person name="Tsui S.K."/>
        </authorList>
    </citation>
    <scope>NUCLEOTIDE SEQUENCE [LARGE SCALE GENOMIC DNA]</scope>
    <source>
        <strain evidence="1">Derp</strain>
    </source>
</reference>
<dbReference type="Proteomes" id="UP000887458">
    <property type="component" value="Unassembled WGS sequence"/>
</dbReference>
<comment type="caution">
    <text evidence="1">The sequence shown here is derived from an EMBL/GenBank/DDBJ whole genome shotgun (WGS) entry which is preliminary data.</text>
</comment>
<keyword evidence="2" id="KW-1185">Reference proteome</keyword>
<protein>
    <submittedName>
        <fullName evidence="1">Uncharacterized protein</fullName>
    </submittedName>
</protein>
<reference evidence="1 2" key="2">
    <citation type="journal article" date="2022" name="Mol. Biol. Evol.">
        <title>Comparative Genomics Reveals Insights into the Divergent Evolution of Astigmatic Mites and Household Pest Adaptations.</title>
        <authorList>
            <person name="Xiong Q."/>
            <person name="Wan A.T."/>
            <person name="Liu X."/>
            <person name="Fung C.S."/>
            <person name="Xiao X."/>
            <person name="Malainual N."/>
            <person name="Hou J."/>
            <person name="Wang L."/>
            <person name="Wang M."/>
            <person name="Yang K.Y."/>
            <person name="Cui Y."/>
            <person name="Leung E.L."/>
            <person name="Nong W."/>
            <person name="Shin S.K."/>
            <person name="Au S.W."/>
            <person name="Jeong K.Y."/>
            <person name="Chew F.T."/>
            <person name="Hui J.H."/>
            <person name="Leung T.F."/>
            <person name="Tungtrongchitr A."/>
            <person name="Zhong N."/>
            <person name="Liu Z."/>
            <person name="Tsui S.K."/>
        </authorList>
    </citation>
    <scope>NUCLEOTIDE SEQUENCE [LARGE SCALE GENOMIC DNA]</scope>
    <source>
        <strain evidence="1">Derp</strain>
    </source>
</reference>
<evidence type="ECO:0000313" key="1">
    <source>
        <dbReference type="EMBL" id="KAH9412610.1"/>
    </source>
</evidence>
<proteinExistence type="predicted"/>